<protein>
    <submittedName>
        <fullName evidence="3">Conserved repeat domain</fullName>
    </submittedName>
</protein>
<dbReference type="HOGENOM" id="CLU_306504_0_0_0"/>
<dbReference type="Pfam" id="PF01345">
    <property type="entry name" value="DUF11"/>
    <property type="match status" value="1"/>
</dbReference>
<feature type="compositionally biased region" description="Polar residues" evidence="1">
    <location>
        <begin position="52"/>
        <end position="63"/>
    </location>
</feature>
<feature type="region of interest" description="Disordered" evidence="1">
    <location>
        <begin position="189"/>
        <end position="241"/>
    </location>
</feature>
<dbReference type="InterPro" id="IPR051172">
    <property type="entry name" value="Chlamydia_OmcB"/>
</dbReference>
<dbReference type="KEGG" id="rca:Rcas_1410"/>
<feature type="region of interest" description="Disordered" evidence="1">
    <location>
        <begin position="51"/>
        <end position="74"/>
    </location>
</feature>
<organism evidence="3 4">
    <name type="scientific">Roseiflexus castenholzii (strain DSM 13941 / HLO8)</name>
    <dbReference type="NCBI Taxonomy" id="383372"/>
    <lineage>
        <taxon>Bacteria</taxon>
        <taxon>Bacillati</taxon>
        <taxon>Chloroflexota</taxon>
        <taxon>Chloroflexia</taxon>
        <taxon>Chloroflexales</taxon>
        <taxon>Roseiflexineae</taxon>
        <taxon>Roseiflexaceae</taxon>
        <taxon>Roseiflexus</taxon>
    </lineage>
</organism>
<dbReference type="InterPro" id="IPR001434">
    <property type="entry name" value="OmcB-like_DUF11"/>
</dbReference>
<name>A7NJ39_ROSCS</name>
<feature type="compositionally biased region" description="Pro residues" evidence="1">
    <location>
        <begin position="223"/>
        <end position="236"/>
    </location>
</feature>
<dbReference type="InterPro" id="IPR047589">
    <property type="entry name" value="DUF11_rpt"/>
</dbReference>
<sequence>MPSSHTPSPEHKRRRAHLIALLLVPLILAPLIVMPQGTEAQTWDPPWPVESGWSTRSPQQQGWTKADSIGGGCRQNGRRTDCSSYIAGSPEDLYELVSRRQPRGACESLGCGPAEPGDAPVVVSRDQCTVDGVFLRWPRGIWHYGARFASRDESRTVTLYREDGTPYRVLQSRTIWRGPMGEHRAFWHNDSCEPPAGWSPQTPTLPGGGVPTSPPGTGTGTTPTPPPPTETPPPETPTETPGQCIPNPQHAPPIMLFEDNRRYTEPPPAPEYQKLPNAWVGAGNLAAYYDPTPNDEYMPFDSYRRHTPEDSSPTHPVTGIYKWGEPWNGVLRQERAYGNQGQYLGYVSNIYTQVIRQMPDASLWQRVRAGHRVMVRFDPLDTAFSPPGKLIGSNAYSDNPLTRKRRLIYALQDLGPNMRPEGGDDVLLAWLVLDDAPDPFVAQWPPQRMRTQTRWFGYAGYYPNTRSPVPSDVLGVNAGFLDDDREWNLQAYRKQDAQHYINVLAGRVFTYAGRDSVRPAPWPYLGAQGGSTYENHSALWLWPPPYEGLSDINFYFVPQPNRVYRAFAVSVAPICDEEYYTGSMLVFTTGGDADIALSKSAPEEAVREQGMGYALTARNIGSEAAQNVVIEDALPEGVTFVSADPPPSEVSGRTLRWNLGAVPAGEARDIQINVNINADAPDTLTNVATATATNDVNAANNRAEATTRLVRTNVGVRITATRLARPGDSLSVTIDYFNDSDREARNVTLTYRPPWGAHLVSLSRAESSRAGDGTLMWTFETLSAGASGRITAQLRAFREDEAAALPAMLLHRAVISTSQDANPLDNQAEAATALLVMPRPGGEHRLRIHSEFDRRQGVYRTETANFTWPSGETLFFTPEILLREPPLPAPPVYYARQRIVAWSFTGSGGLNLTSGSGCRAREQPQAAETEHADLSRMRGCVYRYYSETPGATTMRGQGRLYWSAFAPSSLAEATYGLWPLPDGGVTDLRIQYAVLVELVETGAYDLDGDGRGDSVLDRATFVQDATYRVTLVVPRDVR</sequence>
<evidence type="ECO:0000313" key="4">
    <source>
        <dbReference type="Proteomes" id="UP000000263"/>
    </source>
</evidence>
<proteinExistence type="predicted"/>
<evidence type="ECO:0000256" key="1">
    <source>
        <dbReference type="SAM" id="MobiDB-lite"/>
    </source>
</evidence>
<dbReference type="Gene3D" id="2.60.40.1170">
    <property type="entry name" value="Mu homology domain, subdomain B"/>
    <property type="match status" value="1"/>
</dbReference>
<dbReference type="Proteomes" id="UP000000263">
    <property type="component" value="Chromosome"/>
</dbReference>
<dbReference type="PANTHER" id="PTHR34819">
    <property type="entry name" value="LARGE CYSTEINE-RICH PERIPLASMIC PROTEIN OMCB"/>
    <property type="match status" value="1"/>
</dbReference>
<dbReference type="eggNOG" id="COG1361">
    <property type="taxonomic scope" value="Bacteria"/>
</dbReference>
<evidence type="ECO:0000259" key="2">
    <source>
        <dbReference type="Pfam" id="PF01345"/>
    </source>
</evidence>
<dbReference type="AlphaFoldDB" id="A7NJ39"/>
<accession>A7NJ39</accession>
<reference evidence="3 4" key="1">
    <citation type="submission" date="2007-08" db="EMBL/GenBank/DDBJ databases">
        <title>Complete sequence of Roseiflexus castenholzii DSM 13941.</title>
        <authorList>
            <consortium name="US DOE Joint Genome Institute"/>
            <person name="Copeland A."/>
            <person name="Lucas S."/>
            <person name="Lapidus A."/>
            <person name="Barry K."/>
            <person name="Glavina del Rio T."/>
            <person name="Dalin E."/>
            <person name="Tice H."/>
            <person name="Pitluck S."/>
            <person name="Thompson L.S."/>
            <person name="Brettin T."/>
            <person name="Bruce D."/>
            <person name="Detter J.C."/>
            <person name="Han C."/>
            <person name="Tapia R."/>
            <person name="Schmutz J."/>
            <person name="Larimer F."/>
            <person name="Land M."/>
            <person name="Hauser L."/>
            <person name="Kyrpides N."/>
            <person name="Mikhailova N."/>
            <person name="Bryant D.A."/>
            <person name="Hanada S."/>
            <person name="Tsukatani Y."/>
            <person name="Richardson P."/>
        </authorList>
    </citation>
    <scope>NUCLEOTIDE SEQUENCE [LARGE SCALE GENOMIC DNA]</scope>
    <source>
        <strain evidence="4">DSM 13941 / HLO8</strain>
    </source>
</reference>
<dbReference type="EMBL" id="CP000804">
    <property type="protein sequence ID" value="ABU57505.1"/>
    <property type="molecule type" value="Genomic_DNA"/>
</dbReference>
<feature type="domain" description="DUF11" evidence="2">
    <location>
        <begin position="594"/>
        <end position="706"/>
    </location>
</feature>
<keyword evidence="4" id="KW-1185">Reference proteome</keyword>
<gene>
    <name evidence="3" type="ordered locus">Rcas_1410</name>
</gene>
<dbReference type="STRING" id="383372.Rcas_1410"/>
<evidence type="ECO:0000313" key="3">
    <source>
        <dbReference type="EMBL" id="ABU57505.1"/>
    </source>
</evidence>
<dbReference type="NCBIfam" id="TIGR01451">
    <property type="entry name" value="B_ant_repeat"/>
    <property type="match status" value="1"/>
</dbReference>